<dbReference type="InterPro" id="IPR044855">
    <property type="entry name" value="CoA-Trfase_III_dom3_sf"/>
</dbReference>
<dbReference type="EC" id="2.8.3.-" evidence="2"/>
<protein>
    <submittedName>
        <fullName evidence="2">CoA transferase</fullName>
        <ecNumber evidence="2">2.8.3.-</ecNumber>
    </submittedName>
</protein>
<name>A0ABT7ZZP1_9PROT</name>
<organism evidence="2 3">
    <name type="scientific">Paeniroseomonas aquatica</name>
    <dbReference type="NCBI Taxonomy" id="373043"/>
    <lineage>
        <taxon>Bacteria</taxon>
        <taxon>Pseudomonadati</taxon>
        <taxon>Pseudomonadota</taxon>
        <taxon>Alphaproteobacteria</taxon>
        <taxon>Acetobacterales</taxon>
        <taxon>Acetobacteraceae</taxon>
        <taxon>Paeniroseomonas</taxon>
    </lineage>
</organism>
<sequence length="382" mass="40268">MSAPAPLAGLRVVELGQVLAGPFVGAILADLGAEVVKVEKPGGDDSRGMGPAFRRGDSLTFHEMNRGKASVVLDLRKPGGRARLHELLAPADILVHNLRPGAAEALGIGPAETLARHPRLIYCAISAFGRKGPLALRPGYEPLLQAFAGLCMVSGEEGAPPQRIGASVVDYGTAMWTVIGALSALRRREATGRGGVVDTSLFETALVCTGQRLTSWLNEGRLLPRTATGHPNMVPYQAFQAADAPLMVCCGNDRLFVAFAAVLGRPDWAEDARFATNRRRLENREALLGEIAAVLATRSRAAWLERLERAGVPCGPINTIPEVAREPQTEAVGLLLPVPGEDYRLLGLPVSFDGERPAIRAAAPALPGAAPDRAAGMGGTKT</sequence>
<dbReference type="RefSeq" id="WP_290314663.1">
    <property type="nucleotide sequence ID" value="NZ_JAUFPN010000006.1"/>
</dbReference>
<gene>
    <name evidence="2" type="ORF">QWZ14_00905</name>
</gene>
<comment type="caution">
    <text evidence="2">The sequence shown here is derived from an EMBL/GenBank/DDBJ whole genome shotgun (WGS) entry which is preliminary data.</text>
</comment>
<dbReference type="InterPro" id="IPR003673">
    <property type="entry name" value="CoA-Trfase_fam_III"/>
</dbReference>
<dbReference type="InterPro" id="IPR050483">
    <property type="entry name" value="CoA-transferase_III_domain"/>
</dbReference>
<dbReference type="EMBL" id="JAUFPN010000006">
    <property type="protein sequence ID" value="MDN3562940.1"/>
    <property type="molecule type" value="Genomic_DNA"/>
</dbReference>
<dbReference type="PANTHER" id="PTHR48207">
    <property type="entry name" value="SUCCINATE--HYDROXYMETHYLGLUTARATE COA-TRANSFERASE"/>
    <property type="match status" value="1"/>
</dbReference>
<dbReference type="InterPro" id="IPR023606">
    <property type="entry name" value="CoA-Trfase_III_dom_1_sf"/>
</dbReference>
<evidence type="ECO:0000313" key="2">
    <source>
        <dbReference type="EMBL" id="MDN3562940.1"/>
    </source>
</evidence>
<dbReference type="Pfam" id="PF02515">
    <property type="entry name" value="CoA_transf_3"/>
    <property type="match status" value="1"/>
</dbReference>
<dbReference type="PANTHER" id="PTHR48207:SF3">
    <property type="entry name" value="SUCCINATE--HYDROXYMETHYLGLUTARATE COA-TRANSFERASE"/>
    <property type="match status" value="1"/>
</dbReference>
<dbReference type="Gene3D" id="3.30.1540.10">
    <property type="entry name" value="formyl-coa transferase, domain 3"/>
    <property type="match status" value="1"/>
</dbReference>
<reference evidence="3" key="1">
    <citation type="journal article" date="2019" name="Int. J. Syst. Evol. Microbiol.">
        <title>The Global Catalogue of Microorganisms (GCM) 10K type strain sequencing project: providing services to taxonomists for standard genome sequencing and annotation.</title>
        <authorList>
            <consortium name="The Broad Institute Genomics Platform"/>
            <consortium name="The Broad Institute Genome Sequencing Center for Infectious Disease"/>
            <person name="Wu L."/>
            <person name="Ma J."/>
        </authorList>
    </citation>
    <scope>NUCLEOTIDE SEQUENCE [LARGE SCALE GENOMIC DNA]</scope>
    <source>
        <strain evidence="3">CECT 7131</strain>
    </source>
</reference>
<dbReference type="SUPFAM" id="SSF89796">
    <property type="entry name" value="CoA-transferase family III (CaiB/BaiF)"/>
    <property type="match status" value="1"/>
</dbReference>
<dbReference type="Proteomes" id="UP001529369">
    <property type="component" value="Unassembled WGS sequence"/>
</dbReference>
<proteinExistence type="predicted"/>
<evidence type="ECO:0000313" key="3">
    <source>
        <dbReference type="Proteomes" id="UP001529369"/>
    </source>
</evidence>
<dbReference type="GO" id="GO:0016740">
    <property type="term" value="F:transferase activity"/>
    <property type="evidence" value="ECO:0007669"/>
    <property type="project" value="UniProtKB-KW"/>
</dbReference>
<evidence type="ECO:0000256" key="1">
    <source>
        <dbReference type="ARBA" id="ARBA00022679"/>
    </source>
</evidence>
<accession>A0ABT7ZZP1</accession>
<keyword evidence="3" id="KW-1185">Reference proteome</keyword>
<dbReference type="Gene3D" id="3.40.50.10540">
    <property type="entry name" value="Crotonobetainyl-coa:carnitine coa-transferase, domain 1"/>
    <property type="match status" value="1"/>
</dbReference>
<keyword evidence="1 2" id="KW-0808">Transferase</keyword>